<dbReference type="RefSeq" id="WP_275683801.1">
    <property type="nucleotide sequence ID" value="NZ_JAJLJH010000005.1"/>
</dbReference>
<name>A0A9X1YLQ8_9BURK</name>
<evidence type="ECO:0000313" key="2">
    <source>
        <dbReference type="Proteomes" id="UP001139353"/>
    </source>
</evidence>
<comment type="caution">
    <text evidence="1">The sequence shown here is derived from an EMBL/GenBank/DDBJ whole genome shotgun (WGS) entry which is preliminary data.</text>
</comment>
<gene>
    <name evidence="1" type="ORF">LPC04_18845</name>
</gene>
<organism evidence="1 2">
    <name type="scientific">Scleromatobacter humisilvae</name>
    <dbReference type="NCBI Taxonomy" id="2897159"/>
    <lineage>
        <taxon>Bacteria</taxon>
        <taxon>Pseudomonadati</taxon>
        <taxon>Pseudomonadota</taxon>
        <taxon>Betaproteobacteria</taxon>
        <taxon>Burkholderiales</taxon>
        <taxon>Sphaerotilaceae</taxon>
        <taxon>Scleromatobacter</taxon>
    </lineage>
</organism>
<accession>A0A9X1YLQ8</accession>
<reference evidence="1" key="1">
    <citation type="submission" date="2021-11" db="EMBL/GenBank/DDBJ databases">
        <title>BS-T2-15 a new species belonging to the Comamonadaceae family isolated from the soil of a French oak forest.</title>
        <authorList>
            <person name="Mieszkin S."/>
            <person name="Alain K."/>
        </authorList>
    </citation>
    <scope>NUCLEOTIDE SEQUENCE</scope>
    <source>
        <strain evidence="1">BS-T2-15</strain>
    </source>
</reference>
<dbReference type="Proteomes" id="UP001139353">
    <property type="component" value="Unassembled WGS sequence"/>
</dbReference>
<dbReference type="EMBL" id="JAJLJH010000005">
    <property type="protein sequence ID" value="MCK9687765.1"/>
    <property type="molecule type" value="Genomic_DNA"/>
</dbReference>
<protein>
    <recommendedName>
        <fullName evidence="3">AP2 domain-containing protein</fullName>
    </recommendedName>
</protein>
<evidence type="ECO:0008006" key="3">
    <source>
        <dbReference type="Google" id="ProtNLM"/>
    </source>
</evidence>
<sequence>MHLTRNETEKCVMARIVRQKKLHQKNFTLKQFGTWAKAETAARKWVKVTLAELPPPIGMKNRMTSRNTSGVVGVRLVHAVRRREDKEYPDWRWIAFWPGCPNSGGIGWSVNKYGDEHAFVLACLARKLESVDRDAIDAEFETFKTTRDYKRLLKLKQITPA</sequence>
<proteinExistence type="predicted"/>
<evidence type="ECO:0000313" key="1">
    <source>
        <dbReference type="EMBL" id="MCK9687765.1"/>
    </source>
</evidence>
<dbReference type="AlphaFoldDB" id="A0A9X1YLQ8"/>
<keyword evidence="2" id="KW-1185">Reference proteome</keyword>